<evidence type="ECO:0000313" key="2">
    <source>
        <dbReference type="Proteomes" id="UP000003438"/>
    </source>
</evidence>
<accession>D1PS88</accession>
<organism evidence="1 2">
    <name type="scientific">Subdoligranulum variabile DSM 15176</name>
    <dbReference type="NCBI Taxonomy" id="411471"/>
    <lineage>
        <taxon>Bacteria</taxon>
        <taxon>Bacillati</taxon>
        <taxon>Bacillota</taxon>
        <taxon>Clostridia</taxon>
        <taxon>Eubacteriales</taxon>
        <taxon>Oscillospiraceae</taxon>
        <taxon>Subdoligranulum</taxon>
    </lineage>
</organism>
<dbReference type="STRING" id="411471.SUBVAR_07271"/>
<protein>
    <submittedName>
        <fullName evidence="1">Uncharacterized protein</fullName>
    </submittedName>
</protein>
<name>D1PS88_9FIRM</name>
<dbReference type="AlphaFoldDB" id="D1PS88"/>
<dbReference type="Proteomes" id="UP000003438">
    <property type="component" value="Unassembled WGS sequence"/>
</dbReference>
<evidence type="ECO:0000313" key="1">
    <source>
        <dbReference type="EMBL" id="EFB74465.1"/>
    </source>
</evidence>
<reference evidence="1" key="1">
    <citation type="submission" date="2009-12" db="EMBL/GenBank/DDBJ databases">
        <authorList>
            <person name="Weinstock G."/>
            <person name="Sodergren E."/>
            <person name="Clifton S."/>
            <person name="Fulton L."/>
            <person name="Fulton B."/>
            <person name="Courtney L."/>
            <person name="Fronick C."/>
            <person name="Harrison M."/>
            <person name="Strong C."/>
            <person name="Farmer C."/>
            <person name="Delahaunty K."/>
            <person name="Markovic C."/>
            <person name="Hall O."/>
            <person name="Minx P."/>
            <person name="Tomlinson C."/>
            <person name="Mitreva M."/>
            <person name="Nelson J."/>
            <person name="Hou S."/>
            <person name="Wollam A."/>
            <person name="Pepin K.H."/>
            <person name="Johnson M."/>
            <person name="Bhonagiri V."/>
            <person name="Nash W.E."/>
            <person name="Warren W."/>
            <person name="Chinwalla A."/>
            <person name="Mardis E.R."/>
            <person name="Wilson R.K."/>
        </authorList>
    </citation>
    <scope>NUCLEOTIDE SEQUENCE [LARGE SCALE GENOMIC DNA]</scope>
    <source>
        <strain evidence="1">DSM 15176</strain>
    </source>
</reference>
<sequence length="60" mass="6936">MYAFLSRQLYNPSKITDSDGSFLYRKCFLPQNHAFVVDSLFERCCVQSCRGKGRRPPMAV</sequence>
<comment type="caution">
    <text evidence="1">The sequence shown here is derived from an EMBL/GenBank/DDBJ whole genome shotgun (WGS) entry which is preliminary data.</text>
</comment>
<gene>
    <name evidence="1" type="ORF">SUBVAR_07271</name>
</gene>
<proteinExistence type="predicted"/>
<dbReference type="HOGENOM" id="CLU_2940108_0_0_9"/>
<dbReference type="EMBL" id="ACBY02000070">
    <property type="protein sequence ID" value="EFB74465.1"/>
    <property type="molecule type" value="Genomic_DNA"/>
</dbReference>
<keyword evidence="2" id="KW-1185">Reference proteome</keyword>